<evidence type="ECO:0000313" key="7">
    <source>
        <dbReference type="Proteomes" id="UP000218332"/>
    </source>
</evidence>
<dbReference type="PANTHER" id="PTHR10605:SF56">
    <property type="entry name" value="BIFUNCTIONAL HEPARAN SULFATE N-DEACETYLASE_N-SULFOTRANSFERASE"/>
    <property type="match status" value="1"/>
</dbReference>
<evidence type="ECO:0000313" key="8">
    <source>
        <dbReference type="Proteomes" id="UP000245887"/>
    </source>
</evidence>
<proteinExistence type="predicted"/>
<dbReference type="RefSeq" id="WP_095611944.1">
    <property type="nucleotide sequence ID" value="NZ_NMPM01000085.1"/>
</dbReference>
<dbReference type="InterPro" id="IPR027417">
    <property type="entry name" value="P-loop_NTPase"/>
</dbReference>
<reference evidence="5 7" key="1">
    <citation type="submission" date="2017-07" db="EMBL/GenBank/DDBJ databases">
        <title>Tamlnaduibacter salinus (Mi-7) genome sequencing.</title>
        <authorList>
            <person name="Verma A."/>
            <person name="Krishnamurthi S."/>
        </authorList>
    </citation>
    <scope>NUCLEOTIDE SEQUENCE [LARGE SCALE GENOMIC DNA]</scope>
    <source>
        <strain evidence="5 7">Mi-7</strain>
    </source>
</reference>
<keyword evidence="7" id="KW-1185">Reference proteome</keyword>
<accession>A0A2A2I139</accession>
<name>A0A2A2I139_9GAMM</name>
<evidence type="ECO:0000259" key="4">
    <source>
        <dbReference type="Pfam" id="PF00685"/>
    </source>
</evidence>
<feature type="compositionally biased region" description="Polar residues" evidence="3">
    <location>
        <begin position="253"/>
        <end position="264"/>
    </location>
</feature>
<dbReference type="Pfam" id="PF00685">
    <property type="entry name" value="Sulfotransfer_1"/>
    <property type="match status" value="1"/>
</dbReference>
<dbReference type="InterPro" id="IPR000863">
    <property type="entry name" value="Sulfotransferase_dom"/>
</dbReference>
<sequence length="295" mass="34534">MEKLLPECLLIGAAKSGTTSLAFYLSQHPDVLLAKDKEAHFFDSDERYSRGLVYFRDQFFSKAKQEKVWIDATPGYMHLYGKTISRIKESYGESTPRFVVVLRDPVKRSYSHYKHRVRNGKEVLSFEEAIKAESERIDNDPDEWWRYRSDSLYGEQLEAWFRAFGADQFLVIKQEQLRADPLGTTNSVLRFLSIDQPLEALDGGAQNPASEPRFRWLNRLLNVPLPLPRWITRKLLGEAGQRLRKRLRKLNQVPENSPDSTAQPNEDWMKGFRQTFSEDLRRLEALTQRSFDEWK</sequence>
<dbReference type="Proteomes" id="UP000218332">
    <property type="component" value="Unassembled WGS sequence"/>
</dbReference>
<evidence type="ECO:0000256" key="2">
    <source>
        <dbReference type="ARBA" id="ARBA00023180"/>
    </source>
</evidence>
<dbReference type="AlphaFoldDB" id="A0A2A2I139"/>
<dbReference type="Gene3D" id="3.40.50.300">
    <property type="entry name" value="P-loop containing nucleotide triphosphate hydrolases"/>
    <property type="match status" value="1"/>
</dbReference>
<dbReference type="InterPro" id="IPR037359">
    <property type="entry name" value="NST/OST"/>
</dbReference>
<dbReference type="EMBL" id="QEKQ01000008">
    <property type="protein sequence ID" value="PVY70831.1"/>
    <property type="molecule type" value="Genomic_DNA"/>
</dbReference>
<comment type="caution">
    <text evidence="5">The sequence shown here is derived from an EMBL/GenBank/DDBJ whole genome shotgun (WGS) entry which is preliminary data.</text>
</comment>
<dbReference type="PANTHER" id="PTHR10605">
    <property type="entry name" value="HEPARAN SULFATE SULFOTRANSFERASE"/>
    <property type="match status" value="1"/>
</dbReference>
<dbReference type="Proteomes" id="UP000245887">
    <property type="component" value="Unassembled WGS sequence"/>
</dbReference>
<evidence type="ECO:0000313" key="6">
    <source>
        <dbReference type="EMBL" id="PVY70831.1"/>
    </source>
</evidence>
<evidence type="ECO:0000256" key="3">
    <source>
        <dbReference type="SAM" id="MobiDB-lite"/>
    </source>
</evidence>
<keyword evidence="2" id="KW-0325">Glycoprotein</keyword>
<dbReference type="EMBL" id="NMPM01000085">
    <property type="protein sequence ID" value="PAV24994.1"/>
    <property type="molecule type" value="Genomic_DNA"/>
</dbReference>
<feature type="region of interest" description="Disordered" evidence="3">
    <location>
        <begin position="249"/>
        <end position="268"/>
    </location>
</feature>
<protein>
    <submittedName>
        <fullName evidence="6">Sulfotransferase domain-containing protein</fullName>
    </submittedName>
</protein>
<reference evidence="6 8" key="2">
    <citation type="submission" date="2018-04" db="EMBL/GenBank/DDBJ databases">
        <title>Genomic Encyclopedia of Type Strains, Phase IV (KMG-IV): sequencing the most valuable type-strain genomes for metagenomic binning, comparative biology and taxonomic classification.</title>
        <authorList>
            <person name="Goeker M."/>
        </authorList>
    </citation>
    <scope>NUCLEOTIDE SEQUENCE [LARGE SCALE GENOMIC DNA]</scope>
    <source>
        <strain evidence="6 8">DSM 28688</strain>
    </source>
</reference>
<dbReference type="SUPFAM" id="SSF52540">
    <property type="entry name" value="P-loop containing nucleoside triphosphate hydrolases"/>
    <property type="match status" value="1"/>
</dbReference>
<keyword evidence="1 6" id="KW-0808">Transferase</keyword>
<dbReference type="GO" id="GO:0008146">
    <property type="term" value="F:sulfotransferase activity"/>
    <property type="evidence" value="ECO:0007669"/>
    <property type="project" value="InterPro"/>
</dbReference>
<organism evidence="5 7">
    <name type="scientific">Tamilnaduibacter salinus</name>
    <dbReference type="NCBI Taxonomy" id="1484056"/>
    <lineage>
        <taxon>Bacteria</taxon>
        <taxon>Pseudomonadati</taxon>
        <taxon>Pseudomonadota</taxon>
        <taxon>Gammaproteobacteria</taxon>
        <taxon>Pseudomonadales</taxon>
        <taxon>Marinobacteraceae</taxon>
        <taxon>Tamilnaduibacter</taxon>
    </lineage>
</organism>
<gene>
    <name evidence="6" type="ORF">C8D92_108188</name>
    <name evidence="5" type="ORF">CF392_13315</name>
</gene>
<feature type="domain" description="Sulfotransferase" evidence="4">
    <location>
        <begin position="7"/>
        <end position="195"/>
    </location>
</feature>
<evidence type="ECO:0000313" key="5">
    <source>
        <dbReference type="EMBL" id="PAV24994.1"/>
    </source>
</evidence>
<dbReference type="OrthoDB" id="9075305at2"/>
<evidence type="ECO:0000256" key="1">
    <source>
        <dbReference type="ARBA" id="ARBA00022679"/>
    </source>
</evidence>